<feature type="transmembrane region" description="Helical" evidence="1">
    <location>
        <begin position="64"/>
        <end position="84"/>
    </location>
</feature>
<name>A0A430JDJ4_9BACL</name>
<keyword evidence="3" id="KW-1185">Reference proteome</keyword>
<keyword evidence="1" id="KW-1133">Transmembrane helix</keyword>
<comment type="caution">
    <text evidence="2">The sequence shown here is derived from an EMBL/GenBank/DDBJ whole genome shotgun (WGS) entry which is preliminary data.</text>
</comment>
<protein>
    <recommendedName>
        <fullName evidence="4">DUF2238 domain-containing protein</fullName>
    </recommendedName>
</protein>
<keyword evidence="1" id="KW-0472">Membrane</keyword>
<dbReference type="RefSeq" id="WP_126141864.1">
    <property type="nucleotide sequence ID" value="NZ_RXHU01000039.1"/>
</dbReference>
<evidence type="ECO:0008006" key="4">
    <source>
        <dbReference type="Google" id="ProtNLM"/>
    </source>
</evidence>
<dbReference type="Proteomes" id="UP000276128">
    <property type="component" value="Unassembled WGS sequence"/>
</dbReference>
<proteinExistence type="predicted"/>
<dbReference type="AlphaFoldDB" id="A0A430JDJ4"/>
<evidence type="ECO:0000313" key="2">
    <source>
        <dbReference type="EMBL" id="RTE09088.1"/>
    </source>
</evidence>
<feature type="transmembrane region" description="Helical" evidence="1">
    <location>
        <begin position="29"/>
        <end position="49"/>
    </location>
</feature>
<evidence type="ECO:0000313" key="3">
    <source>
        <dbReference type="Proteomes" id="UP000276128"/>
    </source>
</evidence>
<feature type="transmembrane region" description="Helical" evidence="1">
    <location>
        <begin position="6"/>
        <end position="22"/>
    </location>
</feature>
<keyword evidence="1" id="KW-0812">Transmembrane</keyword>
<dbReference type="EMBL" id="RXHU01000039">
    <property type="protein sequence ID" value="RTE09088.1"/>
    <property type="molecule type" value="Genomic_DNA"/>
</dbReference>
<feature type="transmembrane region" description="Helical" evidence="1">
    <location>
        <begin position="130"/>
        <end position="149"/>
    </location>
</feature>
<sequence length="159" mass="17993">MTLPLIALSALAAAGLYSLRFLRNSFRTVEIAAAFMILCSLIIEVYGMITLNLDLLNHSSTFTGYWYINLYLLILVPCVTLWLIAGLFSPAVPFFAKGLLIAAWLCGNYGGELLMDAWGILTFDHWNMAYSSLDWLIILTLSVCFIYGFRTMWRKQVSR</sequence>
<accession>A0A430JDJ4</accession>
<organism evidence="2 3">
    <name type="scientific">Paenibacillus whitsoniae</name>
    <dbReference type="NCBI Taxonomy" id="2496558"/>
    <lineage>
        <taxon>Bacteria</taxon>
        <taxon>Bacillati</taxon>
        <taxon>Bacillota</taxon>
        <taxon>Bacilli</taxon>
        <taxon>Bacillales</taxon>
        <taxon>Paenibacillaceae</taxon>
        <taxon>Paenibacillus</taxon>
    </lineage>
</organism>
<reference evidence="2 3" key="1">
    <citation type="submission" date="2018-12" db="EMBL/GenBank/DDBJ databases">
        <title>Bacillus ochoae sp. nov., Paenibacillus whitsoniae sp. nov., Paenibacillus spiritus sp. nov. Isolated from the Mars Exploration Rover during spacecraft assembly.</title>
        <authorList>
            <person name="Seuylemezian A."/>
            <person name="Vaishampayan P."/>
        </authorList>
    </citation>
    <scope>NUCLEOTIDE SEQUENCE [LARGE SCALE GENOMIC DNA]</scope>
    <source>
        <strain evidence="2 3">MER 54</strain>
    </source>
</reference>
<dbReference type="OrthoDB" id="2600118at2"/>
<gene>
    <name evidence="2" type="ORF">EJQ19_14050</name>
</gene>
<evidence type="ECO:0000256" key="1">
    <source>
        <dbReference type="SAM" id="Phobius"/>
    </source>
</evidence>